<evidence type="ECO:0000256" key="5">
    <source>
        <dbReference type="HAMAP-Rule" id="MF_01644"/>
    </source>
</evidence>
<dbReference type="Proteomes" id="UP000187148">
    <property type="component" value="Chromosome"/>
</dbReference>
<comment type="cofactor">
    <cofactor evidence="5">
        <name>a divalent metal cation</name>
        <dbReference type="ChEBI" id="CHEBI:60240"/>
    </cofactor>
    <text evidence="5">Binds 2 divalent metal cations per subunit.</text>
</comment>
<feature type="binding site" evidence="5">
    <location>
        <position position="182"/>
    </location>
    <ligand>
        <name>a divalent metal cation</name>
        <dbReference type="ChEBI" id="CHEBI:60240"/>
        <label>2</label>
    </ligand>
</feature>
<evidence type="ECO:0000313" key="8">
    <source>
        <dbReference type="EMBL" id="APZ07406.1"/>
    </source>
</evidence>
<proteinExistence type="inferred from homology"/>
<gene>
    <name evidence="5" type="primary">hyuA</name>
    <name evidence="8" type="ORF">BWI95_21345</name>
</gene>
<dbReference type="AlphaFoldDB" id="A0A830Z9R2"/>
<feature type="binding site" evidence="5">
    <location>
        <position position="335"/>
    </location>
    <ligand>
        <name>substrate</name>
    </ligand>
</feature>
<dbReference type="InterPro" id="IPR032466">
    <property type="entry name" value="Metal_Hydrolase"/>
</dbReference>
<organism evidence="8 9">
    <name type="scientific">Kosakonia cowanii JCM 10956 = DSM 18146</name>
    <dbReference type="NCBI Taxonomy" id="1300165"/>
    <lineage>
        <taxon>Bacteria</taxon>
        <taxon>Pseudomonadati</taxon>
        <taxon>Pseudomonadota</taxon>
        <taxon>Gammaproteobacteria</taxon>
        <taxon>Enterobacterales</taxon>
        <taxon>Enterobacteriaceae</taxon>
        <taxon>Kosakonia</taxon>
    </lineage>
</organism>
<feature type="binding site" evidence="5">
    <location>
        <position position="61"/>
    </location>
    <ligand>
        <name>a divalent metal cation</name>
        <dbReference type="ChEBI" id="CHEBI:60240"/>
        <label>1</label>
    </ligand>
</feature>
<keyword evidence="4 5" id="KW-0378">Hydrolase</keyword>
<evidence type="ECO:0000256" key="1">
    <source>
        <dbReference type="ARBA" id="ARBA00001947"/>
    </source>
</evidence>
<sequence>MRVLIKNGLIVNADKRACADLLIDAGRVKQIASTIEADASCKVIDATGCYVMPGGIDVHTHFNIDTGLARSCDDFFTGTRAAACGGTTTVVDHMGFGPPGCHLRHQLGVYHNYAAYKAVIDYSFHGVIQHVNHGILDEIPMMVESGISSFKLYLTYQYKLNDDEILQAMRHLHLAGALTTVHPENDAAIAQRRAAFLNAGKTAPRYHALSRPPECEAEAIARVINLARLAGDAPLYIVHLSNQLGLEYLRLARAQQQPVWVETCPQYLLLDERCYERQDALKYLLSPPLRNARHNDALWSGIADGAIDTVATDHCAFSLTQRQTLSGGDFSRCPNGLPGVENRLLLLFSYGVMTGRISPERFVALTSANPAKLFGMWPQKGLLAPGADGDVVIIDPQRTTTIRHDRLHDNADYSPWEGFICQGAIRQTLSRGRVIFDNGVFTGVAGQGRFLRRQPFQPLTLPSAEPLLQESVL</sequence>
<reference evidence="8 9" key="1">
    <citation type="submission" date="2017-01" db="EMBL/GenBank/DDBJ databases">
        <authorList>
            <person name="Cao J.-M."/>
        </authorList>
    </citation>
    <scope>NUCLEOTIDE SEQUENCE [LARGE SCALE GENOMIC DNA]</scope>
    <source>
        <strain evidence="8 9">888-76</strain>
    </source>
</reference>
<dbReference type="GO" id="GO:0016812">
    <property type="term" value="F:hydrolase activity, acting on carbon-nitrogen (but not peptide) bonds, in cyclic amides"/>
    <property type="evidence" value="ECO:0007669"/>
    <property type="project" value="UniProtKB-UniRule"/>
</dbReference>
<comment type="similarity">
    <text evidence="2 5">Belongs to the metallo-dependent hydrolases superfamily. Hydantoinase/dihydropyrimidinase family.</text>
</comment>
<feature type="binding site" evidence="5">
    <location>
        <position position="156"/>
    </location>
    <ligand>
        <name>substrate</name>
    </ligand>
</feature>
<evidence type="ECO:0000313" key="9">
    <source>
        <dbReference type="Proteomes" id="UP000187148"/>
    </source>
</evidence>
<dbReference type="InterPro" id="IPR011059">
    <property type="entry name" value="Metal-dep_hydrolase_composite"/>
</dbReference>
<dbReference type="InterPro" id="IPR006680">
    <property type="entry name" value="Amidohydro-rel"/>
</dbReference>
<dbReference type="Pfam" id="PF01979">
    <property type="entry name" value="Amidohydro_1"/>
    <property type="match status" value="1"/>
</dbReference>
<dbReference type="EMBL" id="CP019445">
    <property type="protein sequence ID" value="APZ07406.1"/>
    <property type="molecule type" value="Genomic_DNA"/>
</dbReference>
<evidence type="ECO:0000256" key="2">
    <source>
        <dbReference type="ARBA" id="ARBA00008829"/>
    </source>
</evidence>
<feature type="domain" description="Amidohydrolase-related" evidence="7">
    <location>
        <begin position="50"/>
        <end position="434"/>
    </location>
</feature>
<comment type="PTM">
    <text evidence="5">Carboxylation allows a single lysine to coordinate two divalent metal cations.</text>
</comment>
<dbReference type="HAMAP" id="MF_01644">
    <property type="entry name" value="D_hydantoinase"/>
    <property type="match status" value="1"/>
</dbReference>
<dbReference type="InterPro" id="IPR050378">
    <property type="entry name" value="Metallo-dep_Hydrolases_sf"/>
</dbReference>
<dbReference type="GO" id="GO:0006208">
    <property type="term" value="P:pyrimidine nucleobase catabolic process"/>
    <property type="evidence" value="ECO:0007669"/>
    <property type="project" value="InterPro"/>
</dbReference>
<comment type="cofactor">
    <cofactor evidence="1">
        <name>Zn(2+)</name>
        <dbReference type="ChEBI" id="CHEBI:29105"/>
    </cofactor>
</comment>
<dbReference type="NCBIfam" id="TIGR02033">
    <property type="entry name" value="D-hydantoinase"/>
    <property type="match status" value="1"/>
</dbReference>
<evidence type="ECO:0000256" key="3">
    <source>
        <dbReference type="ARBA" id="ARBA00022723"/>
    </source>
</evidence>
<protein>
    <recommendedName>
        <fullName evidence="5">D-phenylhydantoinase</fullName>
        <ecNumber evidence="5">3.5.2.-</ecNumber>
    </recommendedName>
    <alternativeName>
        <fullName evidence="5">Hydantoin-utilizing enzyme HyuA</fullName>
    </alternativeName>
</protein>
<dbReference type="KEGG" id="kco:BWI95_21345"/>
<feature type="binding site" evidence="5">
    <location>
        <position position="59"/>
    </location>
    <ligand>
        <name>a divalent metal cation</name>
        <dbReference type="ChEBI" id="CHEBI:60240"/>
        <label>1</label>
    </ligand>
</feature>
<dbReference type="InterPro" id="IPR023766">
    <property type="entry name" value="D_phenylhydantoinase"/>
</dbReference>
<comment type="function">
    <text evidence="5">Catalyzes the stereospecific hydrolysis of the cyclic amide bond of D-hydantoin derivatives with an aromatic side chains at the 5'-position. Has no activity on dihydropyrimidines. The physiological function is unknown.</text>
</comment>
<feature type="binding site" evidence="5">
    <location>
        <position position="313"/>
    </location>
    <ligand>
        <name>a divalent metal cation</name>
        <dbReference type="ChEBI" id="CHEBI:60240"/>
        <label>1</label>
    </ligand>
</feature>
<comment type="PTM">
    <text evidence="6">Carbamylation allows a single lysine to coordinate two divalent metal cations.</text>
</comment>
<dbReference type="InterPro" id="IPR011778">
    <property type="entry name" value="Hydantoinase/dihydroPyrase"/>
</dbReference>
<dbReference type="RefSeq" id="WP_054804308.1">
    <property type="nucleotide sequence ID" value="NZ_CP019445.1"/>
</dbReference>
<dbReference type="SUPFAM" id="SSF51556">
    <property type="entry name" value="Metallo-dependent hydrolases"/>
    <property type="match status" value="1"/>
</dbReference>
<comment type="catalytic activity">
    <reaction evidence="5">
        <text>D-5-phenylhydantoin + H2O = N-carbamoyl-D-phenylglycine + H(+)</text>
        <dbReference type="Rhea" id="RHEA:51664"/>
        <dbReference type="ChEBI" id="CHEBI:15377"/>
        <dbReference type="ChEBI" id="CHEBI:15378"/>
        <dbReference type="ChEBI" id="CHEBI:140750"/>
        <dbReference type="ChEBI" id="CHEBI:140758"/>
    </reaction>
</comment>
<dbReference type="PANTHER" id="PTHR11647:SF1">
    <property type="entry name" value="COLLAPSIN RESPONSE MEDIATOR PROTEIN"/>
    <property type="match status" value="1"/>
</dbReference>
<dbReference type="SUPFAM" id="SSF51338">
    <property type="entry name" value="Composite domain of metallo-dependent hydrolases"/>
    <property type="match status" value="2"/>
</dbReference>
<dbReference type="GO" id="GO:0046872">
    <property type="term" value="F:metal ion binding"/>
    <property type="evidence" value="ECO:0007669"/>
    <property type="project" value="UniProtKB-KW"/>
</dbReference>
<dbReference type="Gene3D" id="2.30.40.10">
    <property type="entry name" value="Urease, subunit C, domain 1"/>
    <property type="match status" value="1"/>
</dbReference>
<dbReference type="EC" id="3.5.2.-" evidence="5"/>
<comment type="subunit">
    <text evidence="5">Homotetramer.</text>
</comment>
<evidence type="ECO:0000256" key="4">
    <source>
        <dbReference type="ARBA" id="ARBA00022801"/>
    </source>
</evidence>
<feature type="binding site" description="via carbamate group" evidence="5">
    <location>
        <position position="151"/>
    </location>
    <ligand>
        <name>a divalent metal cation</name>
        <dbReference type="ChEBI" id="CHEBI:60240"/>
        <label>2</label>
    </ligand>
</feature>
<evidence type="ECO:0000259" key="7">
    <source>
        <dbReference type="Pfam" id="PF01979"/>
    </source>
</evidence>
<dbReference type="CDD" id="cd01314">
    <property type="entry name" value="D-HYD"/>
    <property type="match status" value="1"/>
</dbReference>
<feature type="binding site" evidence="5">
    <location>
        <position position="286"/>
    </location>
    <ligand>
        <name>substrate</name>
    </ligand>
</feature>
<dbReference type="Gene3D" id="3.20.20.140">
    <property type="entry name" value="Metal-dependent hydrolases"/>
    <property type="match status" value="1"/>
</dbReference>
<feature type="binding site" description="via carbamate group" evidence="5">
    <location>
        <position position="151"/>
    </location>
    <ligand>
        <name>a divalent metal cation</name>
        <dbReference type="ChEBI" id="CHEBI:60240"/>
        <label>1</label>
    </ligand>
</feature>
<dbReference type="FunFam" id="3.20.20.140:FF:000026">
    <property type="entry name" value="D-phenylhydantoinase"/>
    <property type="match status" value="1"/>
</dbReference>
<dbReference type="GO" id="GO:0005829">
    <property type="term" value="C:cytosol"/>
    <property type="evidence" value="ECO:0007669"/>
    <property type="project" value="TreeGrafter"/>
</dbReference>
<name>A0A830Z9R2_9ENTR</name>
<feature type="modified residue" description="N6-carboxylysine" evidence="5 6">
    <location>
        <position position="151"/>
    </location>
</feature>
<accession>A0A830Z9R2</accession>
<feature type="binding site" evidence="5">
    <location>
        <position position="239"/>
    </location>
    <ligand>
        <name>a divalent metal cation</name>
        <dbReference type="ChEBI" id="CHEBI:60240"/>
        <label>2</label>
    </ligand>
</feature>
<keyword evidence="3 5" id="KW-0479">Metal-binding</keyword>
<keyword evidence="9" id="KW-1185">Reference proteome</keyword>
<evidence type="ECO:0000256" key="6">
    <source>
        <dbReference type="PIRSR" id="PIRSR611778-50"/>
    </source>
</evidence>
<dbReference type="PANTHER" id="PTHR11647">
    <property type="entry name" value="HYDRANTOINASE/DIHYDROPYRIMIDINASE FAMILY MEMBER"/>
    <property type="match status" value="1"/>
</dbReference>